<reference evidence="3" key="1">
    <citation type="submission" date="2016-05" db="EMBL/GenBank/DDBJ databases">
        <authorList>
            <person name="Naeem Raeece"/>
        </authorList>
    </citation>
    <scope>NUCLEOTIDE SEQUENCE [LARGE SCALE GENOMIC DNA]</scope>
</reference>
<feature type="compositionally biased region" description="Low complexity" evidence="1">
    <location>
        <begin position="187"/>
        <end position="199"/>
    </location>
</feature>
<proteinExistence type="predicted"/>
<name>A0A1A8W1D5_PLAMA</name>
<dbReference type="Pfam" id="PF07818">
    <property type="entry name" value="HCNGP"/>
    <property type="match status" value="1"/>
</dbReference>
<dbReference type="InterPro" id="IPR012479">
    <property type="entry name" value="SAP30BP"/>
</dbReference>
<feature type="region of interest" description="Disordered" evidence="1">
    <location>
        <begin position="80"/>
        <end position="99"/>
    </location>
</feature>
<evidence type="ECO:0000313" key="2">
    <source>
        <dbReference type="EMBL" id="SBS86585.1"/>
    </source>
</evidence>
<dbReference type="AlphaFoldDB" id="A0A1A8W1D5"/>
<gene>
    <name evidence="2" type="ORF">PMALA_016580</name>
</gene>
<dbReference type="EMBL" id="FLQW01000890">
    <property type="protein sequence ID" value="SBS86585.1"/>
    <property type="molecule type" value="Genomic_DNA"/>
</dbReference>
<feature type="region of interest" description="Disordered" evidence="1">
    <location>
        <begin position="176"/>
        <end position="200"/>
    </location>
</feature>
<dbReference type="GO" id="GO:0006355">
    <property type="term" value="P:regulation of DNA-templated transcription"/>
    <property type="evidence" value="ECO:0007669"/>
    <property type="project" value="InterPro"/>
</dbReference>
<dbReference type="Proteomes" id="UP000078597">
    <property type="component" value="Unassembled WGS sequence"/>
</dbReference>
<feature type="region of interest" description="Disordered" evidence="1">
    <location>
        <begin position="1"/>
        <end position="58"/>
    </location>
</feature>
<dbReference type="VEuPathDB" id="PlasmoDB:PmUG01_06024200"/>
<protein>
    <submittedName>
        <fullName evidence="2">HCNGP-like protein, putative</fullName>
    </submittedName>
</protein>
<feature type="compositionally biased region" description="Polar residues" evidence="1">
    <location>
        <begin position="46"/>
        <end position="58"/>
    </location>
</feature>
<accession>A0A1A8W1D5</accession>
<organism evidence="2 3">
    <name type="scientific">Plasmodium malariae</name>
    <dbReference type="NCBI Taxonomy" id="5858"/>
    <lineage>
        <taxon>Eukaryota</taxon>
        <taxon>Sar</taxon>
        <taxon>Alveolata</taxon>
        <taxon>Apicomplexa</taxon>
        <taxon>Aconoidasida</taxon>
        <taxon>Haemosporida</taxon>
        <taxon>Plasmodiidae</taxon>
        <taxon>Plasmodium</taxon>
        <taxon>Plasmodium (Plasmodium)</taxon>
    </lineage>
</organism>
<evidence type="ECO:0000256" key="1">
    <source>
        <dbReference type="SAM" id="MobiDB-lite"/>
    </source>
</evidence>
<feature type="compositionally biased region" description="Basic and acidic residues" evidence="1">
    <location>
        <begin position="29"/>
        <end position="45"/>
    </location>
</feature>
<evidence type="ECO:0000313" key="3">
    <source>
        <dbReference type="Proteomes" id="UP000078597"/>
    </source>
</evidence>
<sequence>MSLVDYEISSDEESDERPTTNLNKRRNKKKEEKNFIENEKNERIGRTNSATNKGKDNNCNNSIIGNCRMDKNDKCAERNLLGKKNNNSGEEISEYDREENKKIEIREKESKEKRKRKIESFDFIKERDYNNAYVKLRKENLNMDSREEKDTKGKEQNGTFFSNKSNSEELLLYNKNYNDNSKDDNNYDNNKNYDNNDYYNNDEKNKHDYFKCDLKKHENYLSIKNRKKDDVQNGEKLIKDNIEIKKNDLKKDLYLCENSAKNFEKKKELDRIATTRINILENNNIMNISVDENNFDDIFYLSENEYSETLNKKLDELSKLYELNLTINKNIINSKEYKNPCILEKIMEIYHVDVYSSNYPLYIYNPHDFLSIDLFNEKSNVTDQNKAKTKWSSIT</sequence>